<proteinExistence type="predicted"/>
<keyword evidence="3" id="KW-1185">Reference proteome</keyword>
<evidence type="ECO:0000313" key="3">
    <source>
        <dbReference type="Proteomes" id="UP000600918"/>
    </source>
</evidence>
<feature type="region of interest" description="Disordered" evidence="1">
    <location>
        <begin position="81"/>
        <end position="105"/>
    </location>
</feature>
<feature type="compositionally biased region" description="Pro residues" evidence="1">
    <location>
        <begin position="81"/>
        <end position="99"/>
    </location>
</feature>
<name>A0A834JTE2_VESPE</name>
<dbReference type="AlphaFoldDB" id="A0A834JTE2"/>
<protein>
    <submittedName>
        <fullName evidence="2">Uncharacterized protein</fullName>
    </submittedName>
</protein>
<evidence type="ECO:0000256" key="1">
    <source>
        <dbReference type="SAM" id="MobiDB-lite"/>
    </source>
</evidence>
<sequence>MDILPSGNIFRELQDIHDTGYFSAQPSLEDHWQQKQWFAGTMGRNVSDAKDAIVAAAAERGIVNLRWHNLLSDCMILLLRPPAPPPSPPPSPSPSPLPPSKRVEQQAYRVADLNEGIKGNNLMSNKRSLLVLIVDRFVKGGDEGLGVGGGG</sequence>
<accession>A0A834JTE2</accession>
<reference evidence="2" key="1">
    <citation type="journal article" date="2020" name="G3 (Bethesda)">
        <title>High-Quality Assemblies for Three Invasive Social Wasps from the &lt;i&gt;Vespula&lt;/i&gt; Genus.</title>
        <authorList>
            <person name="Harrop T.W.R."/>
            <person name="Guhlin J."/>
            <person name="McLaughlin G.M."/>
            <person name="Permina E."/>
            <person name="Stockwell P."/>
            <person name="Gilligan J."/>
            <person name="Le Lec M.F."/>
            <person name="Gruber M.A.M."/>
            <person name="Quinn O."/>
            <person name="Lovegrove M."/>
            <person name="Duncan E.J."/>
            <person name="Remnant E.J."/>
            <person name="Van Eeckhoven J."/>
            <person name="Graham B."/>
            <person name="Knapp R.A."/>
            <person name="Langford K.W."/>
            <person name="Kronenberg Z."/>
            <person name="Press M.O."/>
            <person name="Eacker S.M."/>
            <person name="Wilson-Rankin E.E."/>
            <person name="Purcell J."/>
            <person name="Lester P.J."/>
            <person name="Dearden P.K."/>
        </authorList>
    </citation>
    <scope>NUCLEOTIDE SEQUENCE</scope>
    <source>
        <strain evidence="2">Volc-1</strain>
    </source>
</reference>
<gene>
    <name evidence="2" type="ORF">H0235_017028</name>
</gene>
<dbReference type="EMBL" id="JACSDY010000021">
    <property type="protein sequence ID" value="KAF7394433.1"/>
    <property type="molecule type" value="Genomic_DNA"/>
</dbReference>
<evidence type="ECO:0000313" key="2">
    <source>
        <dbReference type="EMBL" id="KAF7394433.1"/>
    </source>
</evidence>
<organism evidence="2 3">
    <name type="scientific">Vespula pensylvanica</name>
    <name type="common">Western yellow jacket</name>
    <name type="synonym">Wasp</name>
    <dbReference type="NCBI Taxonomy" id="30213"/>
    <lineage>
        <taxon>Eukaryota</taxon>
        <taxon>Metazoa</taxon>
        <taxon>Ecdysozoa</taxon>
        <taxon>Arthropoda</taxon>
        <taxon>Hexapoda</taxon>
        <taxon>Insecta</taxon>
        <taxon>Pterygota</taxon>
        <taxon>Neoptera</taxon>
        <taxon>Endopterygota</taxon>
        <taxon>Hymenoptera</taxon>
        <taxon>Apocrita</taxon>
        <taxon>Aculeata</taxon>
        <taxon>Vespoidea</taxon>
        <taxon>Vespidae</taxon>
        <taxon>Vespinae</taxon>
        <taxon>Vespula</taxon>
    </lineage>
</organism>
<dbReference type="CDD" id="cd21973">
    <property type="entry name" value="KLF6_7_N-like"/>
    <property type="match status" value="1"/>
</dbReference>
<comment type="caution">
    <text evidence="2">The sequence shown here is derived from an EMBL/GenBank/DDBJ whole genome shotgun (WGS) entry which is preliminary data.</text>
</comment>
<dbReference type="Proteomes" id="UP000600918">
    <property type="component" value="Unassembled WGS sequence"/>
</dbReference>